<protein>
    <submittedName>
        <fullName evidence="1">Uncharacterized protein</fullName>
    </submittedName>
</protein>
<dbReference type="EMBL" id="BART01039564">
    <property type="protein sequence ID" value="GAH21493.1"/>
    <property type="molecule type" value="Genomic_DNA"/>
</dbReference>
<dbReference type="AlphaFoldDB" id="X1FL66"/>
<reference evidence="1" key="1">
    <citation type="journal article" date="2014" name="Front. Microbiol.">
        <title>High frequency of phylogenetically diverse reductive dehalogenase-homologous genes in deep subseafloor sedimentary metagenomes.</title>
        <authorList>
            <person name="Kawai M."/>
            <person name="Futagami T."/>
            <person name="Toyoda A."/>
            <person name="Takaki Y."/>
            <person name="Nishi S."/>
            <person name="Hori S."/>
            <person name="Arai W."/>
            <person name="Tsubouchi T."/>
            <person name="Morono Y."/>
            <person name="Uchiyama I."/>
            <person name="Ito T."/>
            <person name="Fujiyama A."/>
            <person name="Inagaki F."/>
            <person name="Takami H."/>
        </authorList>
    </citation>
    <scope>NUCLEOTIDE SEQUENCE</scope>
    <source>
        <strain evidence="1">Expedition CK06-06</strain>
    </source>
</reference>
<name>X1FL66_9ZZZZ</name>
<feature type="non-terminal residue" evidence="1">
    <location>
        <position position="1"/>
    </location>
</feature>
<proteinExistence type="predicted"/>
<comment type="caution">
    <text evidence="1">The sequence shown here is derived from an EMBL/GenBank/DDBJ whole genome shotgun (WGS) entry which is preliminary data.</text>
</comment>
<evidence type="ECO:0000313" key="1">
    <source>
        <dbReference type="EMBL" id="GAH21493.1"/>
    </source>
</evidence>
<sequence length="61" mass="7381">RNTKHAKIRKVLMQNIDTDNPVCKKSGQYIGRKSWKNDRIWLFFWTLWQNKAIMKLVTMSL</sequence>
<accession>X1FL66</accession>
<organism evidence="1">
    <name type="scientific">marine sediment metagenome</name>
    <dbReference type="NCBI Taxonomy" id="412755"/>
    <lineage>
        <taxon>unclassified sequences</taxon>
        <taxon>metagenomes</taxon>
        <taxon>ecological metagenomes</taxon>
    </lineage>
</organism>
<gene>
    <name evidence="1" type="ORF">S01H4_64955</name>
</gene>